<proteinExistence type="predicted"/>
<name>E3IVY1_PSEI1</name>
<keyword evidence="2" id="KW-1185">Reference proteome</keyword>
<dbReference type="HOGENOM" id="CLU_3381999_0_0_11"/>
<accession>E3IVY1</accession>
<dbReference type="KEGG" id="fri:FraEuI1c_6941"/>
<organism evidence="1 2">
    <name type="scientific">Pseudofrankia inefficax (strain DSM 45817 / CECT 9037 / DDB 130130 / EuI1c)</name>
    <name type="common">Frankia inefficax</name>
    <dbReference type="NCBI Taxonomy" id="298654"/>
    <lineage>
        <taxon>Bacteria</taxon>
        <taxon>Bacillati</taxon>
        <taxon>Actinomycetota</taxon>
        <taxon>Actinomycetes</taxon>
        <taxon>Frankiales</taxon>
        <taxon>Frankiaceae</taxon>
        <taxon>Pseudofrankia</taxon>
    </lineage>
</organism>
<reference evidence="1 2" key="1">
    <citation type="submission" date="2010-10" db="EMBL/GenBank/DDBJ databases">
        <title>Complete sequence of Frankia sp. EuI1c.</title>
        <authorList>
            <consortium name="US DOE Joint Genome Institute"/>
            <person name="Lucas S."/>
            <person name="Copeland A."/>
            <person name="Lapidus A."/>
            <person name="Cheng J.-F."/>
            <person name="Bruce D."/>
            <person name="Goodwin L."/>
            <person name="Pitluck S."/>
            <person name="Chertkov O."/>
            <person name="Detter J.C."/>
            <person name="Han C."/>
            <person name="Tapia R."/>
            <person name="Land M."/>
            <person name="Hauser L."/>
            <person name="Jeffries C."/>
            <person name="Kyrpides N."/>
            <person name="Ivanova N."/>
            <person name="Mikhailova N."/>
            <person name="Beauchemin N."/>
            <person name="Sen A."/>
            <person name="Sur S.A."/>
            <person name="Gtari M."/>
            <person name="Wall L."/>
            <person name="Tisa L."/>
            <person name="Woyke T."/>
        </authorList>
    </citation>
    <scope>NUCLEOTIDE SEQUENCE [LARGE SCALE GENOMIC DNA]</scope>
    <source>
        <strain evidence="2">DSM 45817 / CECT 9037 / EuI1c</strain>
    </source>
</reference>
<dbReference type="InParanoid" id="E3IVY1"/>
<evidence type="ECO:0000313" key="1">
    <source>
        <dbReference type="EMBL" id="ADP84909.1"/>
    </source>
</evidence>
<protein>
    <submittedName>
        <fullName evidence="1">Uncharacterized protein</fullName>
    </submittedName>
</protein>
<gene>
    <name evidence="1" type="ordered locus">FraEuI1c_6941</name>
</gene>
<dbReference type="AlphaFoldDB" id="E3IVY1"/>
<sequence>MSRTYFADESPAETVTIVMAGHCDLLAYRLAVN</sequence>
<dbReference type="EMBL" id="CP002299">
    <property type="protein sequence ID" value="ADP84909.1"/>
    <property type="molecule type" value="Genomic_DNA"/>
</dbReference>
<dbReference type="Proteomes" id="UP000002484">
    <property type="component" value="Chromosome"/>
</dbReference>
<evidence type="ECO:0000313" key="2">
    <source>
        <dbReference type="Proteomes" id="UP000002484"/>
    </source>
</evidence>